<dbReference type="InterPro" id="IPR017263">
    <property type="entry name" value="UCP037692"/>
</dbReference>
<evidence type="ECO:0000313" key="2">
    <source>
        <dbReference type="Proteomes" id="UP000265692"/>
    </source>
</evidence>
<dbReference type="AlphaFoldDB" id="A0A396S7W5"/>
<gene>
    <name evidence="1" type="ORF">D1B33_09325</name>
</gene>
<dbReference type="RefSeq" id="WP_118876120.1">
    <property type="nucleotide sequence ID" value="NZ_QWEI01000004.1"/>
</dbReference>
<dbReference type="Proteomes" id="UP000265692">
    <property type="component" value="Unassembled WGS sequence"/>
</dbReference>
<dbReference type="OrthoDB" id="2736244at2"/>
<sequence>MIQHFQFKPIFENRVLPGWIVSFYYKQQPYKAEYKKDGEIQWIGAKPTDEELLNVEKVIHEYMLFHVYD</sequence>
<keyword evidence="2" id="KW-1185">Reference proteome</keyword>
<dbReference type="PIRSF" id="PIRSF037692">
    <property type="entry name" value="UCP037692"/>
    <property type="match status" value="1"/>
</dbReference>
<protein>
    <recommendedName>
        <fullName evidence="3">YheE family protein</fullName>
    </recommendedName>
</protein>
<name>A0A396S7W5_9BACL</name>
<evidence type="ECO:0008006" key="3">
    <source>
        <dbReference type="Google" id="ProtNLM"/>
    </source>
</evidence>
<comment type="caution">
    <text evidence="1">The sequence shown here is derived from an EMBL/GenBank/DDBJ whole genome shotgun (WGS) entry which is preliminary data.</text>
</comment>
<evidence type="ECO:0000313" key="1">
    <source>
        <dbReference type="EMBL" id="RHW36597.1"/>
    </source>
</evidence>
<reference evidence="1 2" key="1">
    <citation type="submission" date="2018-08" db="EMBL/GenBank/DDBJ databases">
        <title>Lysinibacillus sp. YLB-03 draft genome sequence.</title>
        <authorList>
            <person name="Yu L."/>
        </authorList>
    </citation>
    <scope>NUCLEOTIDE SEQUENCE [LARGE SCALE GENOMIC DNA]</scope>
    <source>
        <strain evidence="1 2">YLB-03</strain>
    </source>
</reference>
<dbReference type="EMBL" id="QWEI01000004">
    <property type="protein sequence ID" value="RHW36597.1"/>
    <property type="molecule type" value="Genomic_DNA"/>
</dbReference>
<organism evidence="1 2">
    <name type="scientific">Ureibacillus yapensis</name>
    <dbReference type="NCBI Taxonomy" id="2304605"/>
    <lineage>
        <taxon>Bacteria</taxon>
        <taxon>Bacillati</taxon>
        <taxon>Bacillota</taxon>
        <taxon>Bacilli</taxon>
        <taxon>Bacillales</taxon>
        <taxon>Caryophanaceae</taxon>
        <taxon>Ureibacillus</taxon>
    </lineage>
</organism>
<accession>A0A396S7W5</accession>
<dbReference type="Pfam" id="PF17277">
    <property type="entry name" value="DUF5342"/>
    <property type="match status" value="1"/>
</dbReference>
<proteinExistence type="predicted"/>